<dbReference type="EMBL" id="JH711575">
    <property type="protein sequence ID" value="EIW84458.1"/>
    <property type="molecule type" value="Genomic_DNA"/>
</dbReference>
<comment type="caution">
    <text evidence="1">The sequence shown here is derived from an EMBL/GenBank/DDBJ whole genome shotgun (WGS) entry which is preliminary data.</text>
</comment>
<dbReference type="KEGG" id="cput:CONPUDRAFT_142748"/>
<sequence length="259" mass="29256">MLDARGYSWRRWWTYDERDASDVEMSRPRDAEGQPEVRYSLVQSGMGMRLGSELDVGGMRASDVGRLAWWRDGIRRSIPSRPGSAVVGARDAGDIPKCMMSRANITHKDTCLARLDEKFGAFYSSSGLFDESRVGQELIDVSEPGPPRTVLGKKTLLLRAKGFRVESITVKTLRKIRSNLAGFSSLIMNHMLDHWHMNRSAVAPIDVMPSTAAGKRGRRVLTKKDEIVGSESCMFQTWVLNTFTDERWNVGQPEWFVRV</sequence>
<keyword evidence="2" id="KW-1185">Reference proteome</keyword>
<name>A0A5M3MZ86_CONPW</name>
<accession>A0A5M3MZ86</accession>
<organism evidence="1 2">
    <name type="scientific">Coniophora puteana (strain RWD-64-598)</name>
    <name type="common">Brown rot fungus</name>
    <dbReference type="NCBI Taxonomy" id="741705"/>
    <lineage>
        <taxon>Eukaryota</taxon>
        <taxon>Fungi</taxon>
        <taxon>Dikarya</taxon>
        <taxon>Basidiomycota</taxon>
        <taxon>Agaricomycotina</taxon>
        <taxon>Agaricomycetes</taxon>
        <taxon>Agaricomycetidae</taxon>
        <taxon>Boletales</taxon>
        <taxon>Coniophorineae</taxon>
        <taxon>Coniophoraceae</taxon>
        <taxon>Coniophora</taxon>
    </lineage>
</organism>
<gene>
    <name evidence="1" type="ORF">CONPUDRAFT_142748</name>
</gene>
<dbReference type="GeneID" id="19201784"/>
<evidence type="ECO:0000313" key="1">
    <source>
        <dbReference type="EMBL" id="EIW84458.1"/>
    </source>
</evidence>
<proteinExistence type="predicted"/>
<reference evidence="2" key="1">
    <citation type="journal article" date="2012" name="Science">
        <title>The Paleozoic origin of enzymatic lignin decomposition reconstructed from 31 fungal genomes.</title>
        <authorList>
            <person name="Floudas D."/>
            <person name="Binder M."/>
            <person name="Riley R."/>
            <person name="Barry K."/>
            <person name="Blanchette R.A."/>
            <person name="Henrissat B."/>
            <person name="Martinez A.T."/>
            <person name="Otillar R."/>
            <person name="Spatafora J.W."/>
            <person name="Yadav J.S."/>
            <person name="Aerts A."/>
            <person name="Benoit I."/>
            <person name="Boyd A."/>
            <person name="Carlson A."/>
            <person name="Copeland A."/>
            <person name="Coutinho P.M."/>
            <person name="de Vries R.P."/>
            <person name="Ferreira P."/>
            <person name="Findley K."/>
            <person name="Foster B."/>
            <person name="Gaskell J."/>
            <person name="Glotzer D."/>
            <person name="Gorecki P."/>
            <person name="Heitman J."/>
            <person name="Hesse C."/>
            <person name="Hori C."/>
            <person name="Igarashi K."/>
            <person name="Jurgens J.A."/>
            <person name="Kallen N."/>
            <person name="Kersten P."/>
            <person name="Kohler A."/>
            <person name="Kuees U."/>
            <person name="Kumar T.K.A."/>
            <person name="Kuo A."/>
            <person name="LaButti K."/>
            <person name="Larrondo L.F."/>
            <person name="Lindquist E."/>
            <person name="Ling A."/>
            <person name="Lombard V."/>
            <person name="Lucas S."/>
            <person name="Lundell T."/>
            <person name="Martin R."/>
            <person name="McLaughlin D.J."/>
            <person name="Morgenstern I."/>
            <person name="Morin E."/>
            <person name="Murat C."/>
            <person name="Nagy L.G."/>
            <person name="Nolan M."/>
            <person name="Ohm R.A."/>
            <person name="Patyshakuliyeva A."/>
            <person name="Rokas A."/>
            <person name="Ruiz-Duenas F.J."/>
            <person name="Sabat G."/>
            <person name="Salamov A."/>
            <person name="Samejima M."/>
            <person name="Schmutz J."/>
            <person name="Slot J.C."/>
            <person name="St John F."/>
            <person name="Stenlid J."/>
            <person name="Sun H."/>
            <person name="Sun S."/>
            <person name="Syed K."/>
            <person name="Tsang A."/>
            <person name="Wiebenga A."/>
            <person name="Young D."/>
            <person name="Pisabarro A."/>
            <person name="Eastwood D.C."/>
            <person name="Martin F."/>
            <person name="Cullen D."/>
            <person name="Grigoriev I.V."/>
            <person name="Hibbett D.S."/>
        </authorList>
    </citation>
    <scope>NUCLEOTIDE SEQUENCE [LARGE SCALE GENOMIC DNA]</scope>
    <source>
        <strain evidence="2">RWD-64-598 SS2</strain>
    </source>
</reference>
<protein>
    <submittedName>
        <fullName evidence="1">Uncharacterized protein</fullName>
    </submittedName>
</protein>
<evidence type="ECO:0000313" key="2">
    <source>
        <dbReference type="Proteomes" id="UP000053558"/>
    </source>
</evidence>
<dbReference type="Proteomes" id="UP000053558">
    <property type="component" value="Unassembled WGS sequence"/>
</dbReference>
<dbReference type="AlphaFoldDB" id="A0A5M3MZ86"/>
<dbReference type="RefSeq" id="XP_007766153.1">
    <property type="nucleotide sequence ID" value="XM_007767963.1"/>
</dbReference>